<evidence type="ECO:0008006" key="4">
    <source>
        <dbReference type="Google" id="ProtNLM"/>
    </source>
</evidence>
<dbReference type="InterPro" id="IPR022258">
    <property type="entry name" value="Flagellar_operon_YvyF"/>
</dbReference>
<accession>A0A917KKX9</accession>
<dbReference type="NCBIfam" id="TIGR03826">
    <property type="entry name" value="YvyF"/>
    <property type="match status" value="1"/>
</dbReference>
<evidence type="ECO:0000313" key="3">
    <source>
        <dbReference type="Proteomes" id="UP000637695"/>
    </source>
</evidence>
<dbReference type="EMBL" id="BMOY01000059">
    <property type="protein sequence ID" value="GGJ13760.1"/>
    <property type="molecule type" value="Genomic_DNA"/>
</dbReference>
<feature type="region of interest" description="Disordered" evidence="1">
    <location>
        <begin position="119"/>
        <end position="138"/>
    </location>
</feature>
<dbReference type="AlphaFoldDB" id="A0A917KKX9"/>
<dbReference type="Proteomes" id="UP000637695">
    <property type="component" value="Unassembled WGS sequence"/>
</dbReference>
<evidence type="ECO:0000256" key="1">
    <source>
        <dbReference type="SAM" id="MobiDB-lite"/>
    </source>
</evidence>
<organism evidence="2 3">
    <name type="scientific">Alicyclobacillus cellulosilyticus</name>
    <dbReference type="NCBI Taxonomy" id="1003997"/>
    <lineage>
        <taxon>Bacteria</taxon>
        <taxon>Bacillati</taxon>
        <taxon>Bacillota</taxon>
        <taxon>Bacilli</taxon>
        <taxon>Bacillales</taxon>
        <taxon>Alicyclobacillaceae</taxon>
        <taxon>Alicyclobacillus</taxon>
    </lineage>
</organism>
<protein>
    <recommendedName>
        <fullName evidence="4">Flagellar operon protein (TIGR03826 family)</fullName>
    </recommendedName>
</protein>
<comment type="caution">
    <text evidence="2">The sequence shown here is derived from an EMBL/GenBank/DDBJ whole genome shotgun (WGS) entry which is preliminary data.</text>
</comment>
<reference evidence="2" key="1">
    <citation type="journal article" date="2014" name="Int. J. Syst. Evol. Microbiol.">
        <title>Complete genome sequence of Corynebacterium casei LMG S-19264T (=DSM 44701T), isolated from a smear-ripened cheese.</title>
        <authorList>
            <consortium name="US DOE Joint Genome Institute (JGI-PGF)"/>
            <person name="Walter F."/>
            <person name="Albersmeier A."/>
            <person name="Kalinowski J."/>
            <person name="Ruckert C."/>
        </authorList>
    </citation>
    <scope>NUCLEOTIDE SEQUENCE</scope>
    <source>
        <strain evidence="2">JCM 18487</strain>
    </source>
</reference>
<reference evidence="2" key="2">
    <citation type="submission" date="2020-09" db="EMBL/GenBank/DDBJ databases">
        <authorList>
            <person name="Sun Q."/>
            <person name="Ohkuma M."/>
        </authorList>
    </citation>
    <scope>NUCLEOTIDE SEQUENCE</scope>
    <source>
        <strain evidence="2">JCM 18487</strain>
    </source>
</reference>
<proteinExistence type="predicted"/>
<dbReference type="RefSeq" id="WP_188883406.1">
    <property type="nucleotide sequence ID" value="NZ_BMOY01000059.1"/>
</dbReference>
<name>A0A917KKX9_9BACL</name>
<evidence type="ECO:0000313" key="2">
    <source>
        <dbReference type="EMBL" id="GGJ13760.1"/>
    </source>
</evidence>
<sequence>MPFANCRRCGRLFNRVGRDICPACVAEEERAFIKVRDHLRQHPNVTITELAEATGVDAGIILEMIRDGRLVVRGYPNMFYPCERCGQPVQQGRYCARCADELSQELRRASQTLSDRVRGTRGHGYFISGQGTGQGPNE</sequence>
<gene>
    <name evidence="2" type="ORF">GCM10010885_23890</name>
</gene>
<keyword evidence="3" id="KW-1185">Reference proteome</keyword>